<feature type="signal peptide" evidence="1">
    <location>
        <begin position="1"/>
        <end position="18"/>
    </location>
</feature>
<dbReference type="GO" id="GO:0005975">
    <property type="term" value="P:carbohydrate metabolic process"/>
    <property type="evidence" value="ECO:0007669"/>
    <property type="project" value="InterPro"/>
</dbReference>
<dbReference type="AlphaFoldDB" id="A0A9P0NYA1"/>
<name>A0A9P0NYA1_ACAOB</name>
<dbReference type="Proteomes" id="UP001152888">
    <property type="component" value="Unassembled WGS sequence"/>
</dbReference>
<keyword evidence="1" id="KW-0732">Signal</keyword>
<sequence>MFKVLLLLCAIAAGPVICKKDENAAECPSKGCTISENCRCSDAPSFIGKANLDDYPQLISIVTDDAMKREIHNDIWLPLISNYQNPDGNPIICTFFVPHEYTDYSLINTLYNYGQEIAVHSITKNNLQSYWRNANESTLTQEFLGMKKILAKFANIPEDQIIGARTPQFQLAGNHTIAAYRTANLSYDSSWPTLPSLPMFPYTLDYATTQQCTLGSECPNESFPGFWVLPINDLRDKDGNECNVLLDCNITGSAEHIGQWLISEVDNVRTTTKVPLTLTVNAGWFEYTENAFEGLQYFMDEMTTNRTDVFFVSQRQVMDWTKEQTTLDLFETFILDDFRTCTSTTCRLKKGTEDRLMQSCTPCPRIYPWLDNPEGN</sequence>
<dbReference type="InterPro" id="IPR011330">
    <property type="entry name" value="Glyco_hydro/deAcase_b/a-brl"/>
</dbReference>
<dbReference type="GO" id="GO:0016787">
    <property type="term" value="F:hydrolase activity"/>
    <property type="evidence" value="ECO:0007669"/>
    <property type="project" value="UniProtKB-ARBA"/>
</dbReference>
<feature type="chain" id="PRO_5040184992" description="NodB homology domain-containing protein" evidence="1">
    <location>
        <begin position="19"/>
        <end position="376"/>
    </location>
</feature>
<gene>
    <name evidence="2" type="ORF">ACAOBT_LOCUS4161</name>
</gene>
<evidence type="ECO:0000313" key="3">
    <source>
        <dbReference type="Proteomes" id="UP001152888"/>
    </source>
</evidence>
<dbReference type="InterPro" id="IPR052740">
    <property type="entry name" value="CE4"/>
</dbReference>
<dbReference type="OrthoDB" id="504708at2759"/>
<protein>
    <recommendedName>
        <fullName evidence="4">NodB homology domain-containing protein</fullName>
    </recommendedName>
</protein>
<evidence type="ECO:0000313" key="2">
    <source>
        <dbReference type="EMBL" id="CAH1961451.1"/>
    </source>
</evidence>
<organism evidence="2 3">
    <name type="scientific">Acanthoscelides obtectus</name>
    <name type="common">Bean weevil</name>
    <name type="synonym">Bruchus obtectus</name>
    <dbReference type="NCBI Taxonomy" id="200917"/>
    <lineage>
        <taxon>Eukaryota</taxon>
        <taxon>Metazoa</taxon>
        <taxon>Ecdysozoa</taxon>
        <taxon>Arthropoda</taxon>
        <taxon>Hexapoda</taxon>
        <taxon>Insecta</taxon>
        <taxon>Pterygota</taxon>
        <taxon>Neoptera</taxon>
        <taxon>Endopterygota</taxon>
        <taxon>Coleoptera</taxon>
        <taxon>Polyphaga</taxon>
        <taxon>Cucujiformia</taxon>
        <taxon>Chrysomeloidea</taxon>
        <taxon>Chrysomelidae</taxon>
        <taxon>Bruchinae</taxon>
        <taxon>Bruchini</taxon>
        <taxon>Acanthoscelides</taxon>
    </lineage>
</organism>
<accession>A0A9P0NYA1</accession>
<evidence type="ECO:0008006" key="4">
    <source>
        <dbReference type="Google" id="ProtNLM"/>
    </source>
</evidence>
<dbReference type="Gene3D" id="3.20.20.370">
    <property type="entry name" value="Glycoside hydrolase/deacetylase"/>
    <property type="match status" value="1"/>
</dbReference>
<comment type="caution">
    <text evidence="2">The sequence shown here is derived from an EMBL/GenBank/DDBJ whole genome shotgun (WGS) entry which is preliminary data.</text>
</comment>
<proteinExistence type="predicted"/>
<dbReference type="EMBL" id="CAKOFQ010006695">
    <property type="protein sequence ID" value="CAH1961451.1"/>
    <property type="molecule type" value="Genomic_DNA"/>
</dbReference>
<dbReference type="SUPFAM" id="SSF88713">
    <property type="entry name" value="Glycoside hydrolase/deacetylase"/>
    <property type="match status" value="1"/>
</dbReference>
<keyword evidence="3" id="KW-1185">Reference proteome</keyword>
<dbReference type="PANTHER" id="PTHR45985">
    <property type="match status" value="1"/>
</dbReference>
<dbReference type="PANTHER" id="PTHR45985:SF8">
    <property type="entry name" value="CHITIN DEACETYLASE-LIKE 9, ISOFORM A"/>
    <property type="match status" value="1"/>
</dbReference>
<evidence type="ECO:0000256" key="1">
    <source>
        <dbReference type="SAM" id="SignalP"/>
    </source>
</evidence>
<reference evidence="2" key="1">
    <citation type="submission" date="2022-03" db="EMBL/GenBank/DDBJ databases">
        <authorList>
            <person name="Sayadi A."/>
        </authorList>
    </citation>
    <scope>NUCLEOTIDE SEQUENCE</scope>
</reference>